<dbReference type="GO" id="GO:0008168">
    <property type="term" value="F:methyltransferase activity"/>
    <property type="evidence" value="ECO:0007669"/>
    <property type="project" value="UniProtKB-KW"/>
</dbReference>
<keyword evidence="1" id="KW-0808">Transferase</keyword>
<dbReference type="Proteomes" id="UP001165667">
    <property type="component" value="Unassembled WGS sequence"/>
</dbReference>
<keyword evidence="1" id="KW-0489">Methyltransferase</keyword>
<dbReference type="EMBL" id="JAMOIM010000012">
    <property type="protein sequence ID" value="MCW6510006.1"/>
    <property type="molecule type" value="Genomic_DNA"/>
</dbReference>
<accession>A0AA42CL52</accession>
<dbReference type="Gene3D" id="3.40.50.150">
    <property type="entry name" value="Vaccinia Virus protein VP39"/>
    <property type="match status" value="1"/>
</dbReference>
<evidence type="ECO:0000313" key="1">
    <source>
        <dbReference type="EMBL" id="MCW6510006.1"/>
    </source>
</evidence>
<protein>
    <submittedName>
        <fullName evidence="1">Class I SAM-dependent methyltransferase</fullName>
    </submittedName>
</protein>
<name>A0AA42CL52_9HYPH</name>
<dbReference type="InterPro" id="IPR029063">
    <property type="entry name" value="SAM-dependent_MTases_sf"/>
</dbReference>
<organism evidence="1 2">
    <name type="scientific">Lichenifustis flavocetrariae</name>
    <dbReference type="NCBI Taxonomy" id="2949735"/>
    <lineage>
        <taxon>Bacteria</taxon>
        <taxon>Pseudomonadati</taxon>
        <taxon>Pseudomonadota</taxon>
        <taxon>Alphaproteobacteria</taxon>
        <taxon>Hyphomicrobiales</taxon>
        <taxon>Lichenihabitantaceae</taxon>
        <taxon>Lichenifustis</taxon>
    </lineage>
</organism>
<dbReference type="GO" id="GO:0032259">
    <property type="term" value="P:methylation"/>
    <property type="evidence" value="ECO:0007669"/>
    <property type="project" value="UniProtKB-KW"/>
</dbReference>
<dbReference type="SUPFAM" id="SSF53335">
    <property type="entry name" value="S-adenosyl-L-methionine-dependent methyltransferases"/>
    <property type="match status" value="1"/>
</dbReference>
<keyword evidence="2" id="KW-1185">Reference proteome</keyword>
<dbReference type="Pfam" id="PF13489">
    <property type="entry name" value="Methyltransf_23"/>
    <property type="match status" value="1"/>
</dbReference>
<reference evidence="1" key="1">
    <citation type="submission" date="2022-05" db="EMBL/GenBank/DDBJ databases">
        <authorList>
            <person name="Pankratov T."/>
        </authorList>
    </citation>
    <scope>NUCLEOTIDE SEQUENCE</scope>
    <source>
        <strain evidence="1">BP6-180914</strain>
    </source>
</reference>
<gene>
    <name evidence="1" type="ORF">M8523_18460</name>
</gene>
<sequence length="240" mass="26823">MSEESESRRLDGIAAQSKYASGVNTPAIHYSFSIFERFARAGSILEMGPAEGVMTDRLASLGQPLTLVEGAADFCNDLRVRYPNVTVVHSLFETYSPLEKSFDNILLGNVLEHVEHPVALLKRASAWLSDKGRIFACVPNAQSLHRQAGVLLGKLAFEEDLNELDLHHGHRRIYNPATFRRDFNQACLRIETSGGFWLKPLSNAQIEAQWPEDLLHSFFVIGERHPDIAASIYIVASRHP</sequence>
<dbReference type="AlphaFoldDB" id="A0AA42CL52"/>
<evidence type="ECO:0000313" key="2">
    <source>
        <dbReference type="Proteomes" id="UP001165667"/>
    </source>
</evidence>
<comment type="caution">
    <text evidence="1">The sequence shown here is derived from an EMBL/GenBank/DDBJ whole genome shotgun (WGS) entry which is preliminary data.</text>
</comment>
<dbReference type="RefSeq" id="WP_282586372.1">
    <property type="nucleotide sequence ID" value="NZ_JAMOIM010000012.1"/>
</dbReference>
<proteinExistence type="predicted"/>